<feature type="compositionally biased region" description="Polar residues" evidence="1">
    <location>
        <begin position="172"/>
        <end position="182"/>
    </location>
</feature>
<feature type="compositionally biased region" description="Gly residues" evidence="1">
    <location>
        <begin position="78"/>
        <end position="89"/>
    </location>
</feature>
<reference evidence="2" key="1">
    <citation type="journal article" date="2023" name="Nat. Commun.">
        <title>Diploid and tetraploid genomes of Acorus and the evolution of monocots.</title>
        <authorList>
            <person name="Ma L."/>
            <person name="Liu K.W."/>
            <person name="Li Z."/>
            <person name="Hsiao Y.Y."/>
            <person name="Qi Y."/>
            <person name="Fu T."/>
            <person name="Tang G.D."/>
            <person name="Zhang D."/>
            <person name="Sun W.H."/>
            <person name="Liu D.K."/>
            <person name="Li Y."/>
            <person name="Chen G.Z."/>
            <person name="Liu X.D."/>
            <person name="Liao X.Y."/>
            <person name="Jiang Y.T."/>
            <person name="Yu X."/>
            <person name="Hao Y."/>
            <person name="Huang J."/>
            <person name="Zhao X.W."/>
            <person name="Ke S."/>
            <person name="Chen Y.Y."/>
            <person name="Wu W.L."/>
            <person name="Hsu J.L."/>
            <person name="Lin Y.F."/>
            <person name="Huang M.D."/>
            <person name="Li C.Y."/>
            <person name="Huang L."/>
            <person name="Wang Z.W."/>
            <person name="Zhao X."/>
            <person name="Zhong W.Y."/>
            <person name="Peng D.H."/>
            <person name="Ahmad S."/>
            <person name="Lan S."/>
            <person name="Zhang J.S."/>
            <person name="Tsai W.C."/>
            <person name="Van de Peer Y."/>
            <person name="Liu Z.J."/>
        </authorList>
    </citation>
    <scope>NUCLEOTIDE SEQUENCE</scope>
    <source>
        <strain evidence="2">CP</strain>
    </source>
</reference>
<feature type="compositionally biased region" description="Basic and acidic residues" evidence="1">
    <location>
        <begin position="14"/>
        <end position="24"/>
    </location>
</feature>
<accession>A0AAV9E169</accession>
<proteinExistence type="predicted"/>
<keyword evidence="3" id="KW-1185">Reference proteome</keyword>
<dbReference type="EMBL" id="JAUJYO010000010">
    <property type="protein sequence ID" value="KAK1305993.1"/>
    <property type="molecule type" value="Genomic_DNA"/>
</dbReference>
<dbReference type="AlphaFoldDB" id="A0AAV9E169"/>
<feature type="region of interest" description="Disordered" evidence="1">
    <location>
        <begin position="1"/>
        <end position="93"/>
    </location>
</feature>
<reference evidence="2" key="2">
    <citation type="submission" date="2023-06" db="EMBL/GenBank/DDBJ databases">
        <authorList>
            <person name="Ma L."/>
            <person name="Liu K.-W."/>
            <person name="Li Z."/>
            <person name="Hsiao Y.-Y."/>
            <person name="Qi Y."/>
            <person name="Fu T."/>
            <person name="Tang G."/>
            <person name="Zhang D."/>
            <person name="Sun W.-H."/>
            <person name="Liu D.-K."/>
            <person name="Li Y."/>
            <person name="Chen G.-Z."/>
            <person name="Liu X.-D."/>
            <person name="Liao X.-Y."/>
            <person name="Jiang Y.-T."/>
            <person name="Yu X."/>
            <person name="Hao Y."/>
            <person name="Huang J."/>
            <person name="Zhao X.-W."/>
            <person name="Ke S."/>
            <person name="Chen Y.-Y."/>
            <person name="Wu W.-L."/>
            <person name="Hsu J.-L."/>
            <person name="Lin Y.-F."/>
            <person name="Huang M.-D."/>
            <person name="Li C.-Y."/>
            <person name="Huang L."/>
            <person name="Wang Z.-W."/>
            <person name="Zhao X."/>
            <person name="Zhong W.-Y."/>
            <person name="Peng D.-H."/>
            <person name="Ahmad S."/>
            <person name="Lan S."/>
            <person name="Zhang J.-S."/>
            <person name="Tsai W.-C."/>
            <person name="Van De Peer Y."/>
            <person name="Liu Z.-J."/>
        </authorList>
    </citation>
    <scope>NUCLEOTIDE SEQUENCE</scope>
    <source>
        <strain evidence="2">CP</strain>
        <tissue evidence="2">Leaves</tissue>
    </source>
</reference>
<comment type="caution">
    <text evidence="2">The sequence shown here is derived from an EMBL/GenBank/DDBJ whole genome shotgun (WGS) entry which is preliminary data.</text>
</comment>
<organism evidence="2 3">
    <name type="scientific">Acorus calamus</name>
    <name type="common">Sweet flag</name>
    <dbReference type="NCBI Taxonomy" id="4465"/>
    <lineage>
        <taxon>Eukaryota</taxon>
        <taxon>Viridiplantae</taxon>
        <taxon>Streptophyta</taxon>
        <taxon>Embryophyta</taxon>
        <taxon>Tracheophyta</taxon>
        <taxon>Spermatophyta</taxon>
        <taxon>Magnoliopsida</taxon>
        <taxon>Liliopsida</taxon>
        <taxon>Acoraceae</taxon>
        <taxon>Acorus</taxon>
    </lineage>
</organism>
<dbReference type="Proteomes" id="UP001180020">
    <property type="component" value="Unassembled WGS sequence"/>
</dbReference>
<feature type="compositionally biased region" description="Polar residues" evidence="1">
    <location>
        <begin position="26"/>
        <end position="47"/>
    </location>
</feature>
<evidence type="ECO:0000313" key="3">
    <source>
        <dbReference type="Proteomes" id="UP001180020"/>
    </source>
</evidence>
<evidence type="ECO:0000256" key="1">
    <source>
        <dbReference type="SAM" id="MobiDB-lite"/>
    </source>
</evidence>
<gene>
    <name evidence="2" type="ORF">QJS10_CPA10g01640</name>
</gene>
<name>A0AAV9E169_ACOCL</name>
<feature type="region of interest" description="Disordered" evidence="1">
    <location>
        <begin position="148"/>
        <end position="182"/>
    </location>
</feature>
<evidence type="ECO:0000313" key="2">
    <source>
        <dbReference type="EMBL" id="KAK1305993.1"/>
    </source>
</evidence>
<sequence length="182" mass="18954">MAHVTSNPGTHLANLERRSVEVELSKQVSTETQSKSASQGQQRSVNLSDLEAGPERPNSNWALLGRPAAGYWPPPAGGFTGPSTGGDGPGLFPRIGLHGLEGLPGGGPVSFTSMLSGHGQQMPGLELGLAAQDGQHIGMLGQFYQQIGQVRPGGSSGGSPQMHHNQQQQQQGEDNSQGSSRQ</sequence>
<protein>
    <submittedName>
        <fullName evidence="2">Uncharacterized protein</fullName>
    </submittedName>
</protein>